<evidence type="ECO:0000256" key="2">
    <source>
        <dbReference type="SAM" id="SignalP"/>
    </source>
</evidence>
<proteinExistence type="predicted"/>
<protein>
    <submittedName>
        <fullName evidence="3">Dirigent protein 5-like</fullName>
    </submittedName>
</protein>
<evidence type="ECO:0000256" key="1">
    <source>
        <dbReference type="SAM" id="MobiDB-lite"/>
    </source>
</evidence>
<evidence type="ECO:0000313" key="4">
    <source>
        <dbReference type="Proteomes" id="UP000250235"/>
    </source>
</evidence>
<sequence>MLMSWLLNFASSISNADVMVAEFYFFNNSATFNSYFAMLNSTSSISNADVMDAMFKDERVVPVYLGVKRVYSACRGFDPAGGAPGVLLRCRLDIGVEVEGRFQKSLKIDSDLVIYRTTLVRTFQVVTICRVDKSEPPPPPPPRAAAVAAVFAGKIVSGQFDEENPFVLISSALIVQPDEGVSDLVVDRIGVNYRNLPRRAGFLKYRLEPGTSASKRRLARERPAAAHPLCALVARHRAQRARCAAPPSAHEHRPLAHLGRRCAARLSHDDARRWATSRDAGRAGDARWSTPCRAAGRASCDGCAQNLRTALHRAMATAAIFVGGGRRPAAAPAMLRRVSDDVVTAGLIPSRVLVRACPGQPVKFSGRISGRTSEDGGDDDQDIERPKICKTGKHCNRIALHIALPLGMDPGPWLATTDRIALAIDHPNPPPGAPPAGLNQTPAVEPGFPENNTTRNKPSPGGTWGQLAHSGR</sequence>
<feature type="signal peptide" evidence="2">
    <location>
        <begin position="1"/>
        <end position="16"/>
    </location>
</feature>
<keyword evidence="2" id="KW-0732">Signal</keyword>
<feature type="region of interest" description="Disordered" evidence="1">
    <location>
        <begin position="364"/>
        <end position="384"/>
    </location>
</feature>
<evidence type="ECO:0000313" key="3">
    <source>
        <dbReference type="EMBL" id="KZV49342.1"/>
    </source>
</evidence>
<dbReference type="EMBL" id="KQ993066">
    <property type="protein sequence ID" value="KZV49342.1"/>
    <property type="molecule type" value="Genomic_DNA"/>
</dbReference>
<dbReference type="Proteomes" id="UP000250235">
    <property type="component" value="Unassembled WGS sequence"/>
</dbReference>
<organism evidence="3 4">
    <name type="scientific">Dorcoceras hygrometricum</name>
    <dbReference type="NCBI Taxonomy" id="472368"/>
    <lineage>
        <taxon>Eukaryota</taxon>
        <taxon>Viridiplantae</taxon>
        <taxon>Streptophyta</taxon>
        <taxon>Embryophyta</taxon>
        <taxon>Tracheophyta</taxon>
        <taxon>Spermatophyta</taxon>
        <taxon>Magnoliopsida</taxon>
        <taxon>eudicotyledons</taxon>
        <taxon>Gunneridae</taxon>
        <taxon>Pentapetalae</taxon>
        <taxon>asterids</taxon>
        <taxon>lamiids</taxon>
        <taxon>Lamiales</taxon>
        <taxon>Gesneriaceae</taxon>
        <taxon>Didymocarpoideae</taxon>
        <taxon>Trichosporeae</taxon>
        <taxon>Loxocarpinae</taxon>
        <taxon>Dorcoceras</taxon>
    </lineage>
</organism>
<gene>
    <name evidence="3" type="ORF">F511_09249</name>
</gene>
<reference evidence="3 4" key="1">
    <citation type="journal article" date="2015" name="Proc. Natl. Acad. Sci. U.S.A.">
        <title>The resurrection genome of Boea hygrometrica: A blueprint for survival of dehydration.</title>
        <authorList>
            <person name="Xiao L."/>
            <person name="Yang G."/>
            <person name="Zhang L."/>
            <person name="Yang X."/>
            <person name="Zhao S."/>
            <person name="Ji Z."/>
            <person name="Zhou Q."/>
            <person name="Hu M."/>
            <person name="Wang Y."/>
            <person name="Chen M."/>
            <person name="Xu Y."/>
            <person name="Jin H."/>
            <person name="Xiao X."/>
            <person name="Hu G."/>
            <person name="Bao F."/>
            <person name="Hu Y."/>
            <person name="Wan P."/>
            <person name="Li L."/>
            <person name="Deng X."/>
            <person name="Kuang T."/>
            <person name="Xiang C."/>
            <person name="Zhu J.K."/>
            <person name="Oliver M.J."/>
            <person name="He Y."/>
        </authorList>
    </citation>
    <scope>NUCLEOTIDE SEQUENCE [LARGE SCALE GENOMIC DNA]</scope>
    <source>
        <strain evidence="4">cv. XS01</strain>
    </source>
</reference>
<feature type="chain" id="PRO_5016322975" evidence="2">
    <location>
        <begin position="17"/>
        <end position="472"/>
    </location>
</feature>
<feature type="region of interest" description="Disordered" evidence="1">
    <location>
        <begin position="424"/>
        <end position="472"/>
    </location>
</feature>
<keyword evidence="4" id="KW-1185">Reference proteome</keyword>
<dbReference type="AlphaFoldDB" id="A0A2Z7CQJ7"/>
<name>A0A2Z7CQJ7_9LAMI</name>
<accession>A0A2Z7CQJ7</accession>